<evidence type="ECO:0000313" key="2">
    <source>
        <dbReference type="Proteomes" id="UP001345963"/>
    </source>
</evidence>
<dbReference type="Proteomes" id="UP001345963">
    <property type="component" value="Unassembled WGS sequence"/>
</dbReference>
<organism evidence="1 2">
    <name type="scientific">Ataeniobius toweri</name>
    <dbReference type="NCBI Taxonomy" id="208326"/>
    <lineage>
        <taxon>Eukaryota</taxon>
        <taxon>Metazoa</taxon>
        <taxon>Chordata</taxon>
        <taxon>Craniata</taxon>
        <taxon>Vertebrata</taxon>
        <taxon>Euteleostomi</taxon>
        <taxon>Actinopterygii</taxon>
        <taxon>Neopterygii</taxon>
        <taxon>Teleostei</taxon>
        <taxon>Neoteleostei</taxon>
        <taxon>Acanthomorphata</taxon>
        <taxon>Ovalentaria</taxon>
        <taxon>Atherinomorphae</taxon>
        <taxon>Cyprinodontiformes</taxon>
        <taxon>Goodeidae</taxon>
        <taxon>Ataeniobius</taxon>
    </lineage>
</organism>
<gene>
    <name evidence="1" type="ORF">ATANTOWER_014403</name>
</gene>
<sequence>MVHSLSLRVLRLWCRLLPGFELNLADCAPLLTRFLSLAGSRFLQRCWSSQVCWVTSATYSTDYFKEYLSRRQPALRRQSVLPSVIETLNFGFTSLSTDYLSGSFLDNQDRKRTLSTLQRKHLHTGLIPVCSKLVHTLDPSTPSDLTTPFYC</sequence>
<comment type="caution">
    <text evidence="1">The sequence shown here is derived from an EMBL/GenBank/DDBJ whole genome shotgun (WGS) entry which is preliminary data.</text>
</comment>
<reference evidence="1 2" key="1">
    <citation type="submission" date="2021-07" db="EMBL/GenBank/DDBJ databases">
        <authorList>
            <person name="Palmer J.M."/>
        </authorList>
    </citation>
    <scope>NUCLEOTIDE SEQUENCE [LARGE SCALE GENOMIC DNA]</scope>
    <source>
        <strain evidence="1 2">AT_MEX2019</strain>
        <tissue evidence="1">Muscle</tissue>
    </source>
</reference>
<evidence type="ECO:0000313" key="1">
    <source>
        <dbReference type="EMBL" id="MED6258923.1"/>
    </source>
</evidence>
<keyword evidence="2" id="KW-1185">Reference proteome</keyword>
<name>A0ABU7C857_9TELE</name>
<accession>A0ABU7C857</accession>
<proteinExistence type="predicted"/>
<dbReference type="EMBL" id="JAHUTI010081679">
    <property type="protein sequence ID" value="MED6258923.1"/>
    <property type="molecule type" value="Genomic_DNA"/>
</dbReference>
<protein>
    <submittedName>
        <fullName evidence="1">Uncharacterized protein</fullName>
    </submittedName>
</protein>